<evidence type="ECO:0000256" key="3">
    <source>
        <dbReference type="PROSITE-ProRule" id="PRU00169"/>
    </source>
</evidence>
<feature type="domain" description="HTH luxR-type" evidence="4">
    <location>
        <begin position="145"/>
        <end position="207"/>
    </location>
</feature>
<dbReference type="InterPro" id="IPR011006">
    <property type="entry name" value="CheY-like_superfamily"/>
</dbReference>
<dbReference type="Gene3D" id="1.10.10.10">
    <property type="entry name" value="Winged helix-like DNA-binding domain superfamily/Winged helix DNA-binding domain"/>
    <property type="match status" value="1"/>
</dbReference>
<dbReference type="CDD" id="cd17535">
    <property type="entry name" value="REC_NarL-like"/>
    <property type="match status" value="1"/>
</dbReference>
<dbReference type="SUPFAM" id="SSF52172">
    <property type="entry name" value="CheY-like"/>
    <property type="match status" value="1"/>
</dbReference>
<protein>
    <submittedName>
        <fullName evidence="6">DNA-binding response regulator</fullName>
    </submittedName>
</protein>
<feature type="modified residue" description="4-aspartylphosphate" evidence="3">
    <location>
        <position position="53"/>
    </location>
</feature>
<dbReference type="RefSeq" id="WP_109888733.1">
    <property type="nucleotide sequence ID" value="NZ_CP029550.1"/>
</dbReference>
<dbReference type="PROSITE" id="PS00622">
    <property type="entry name" value="HTH_LUXR_1"/>
    <property type="match status" value="1"/>
</dbReference>
<dbReference type="Pfam" id="PF00072">
    <property type="entry name" value="Response_reg"/>
    <property type="match status" value="1"/>
</dbReference>
<proteinExistence type="predicted"/>
<dbReference type="InterPro" id="IPR000792">
    <property type="entry name" value="Tscrpt_reg_LuxR_C"/>
</dbReference>
<dbReference type="InterPro" id="IPR036388">
    <property type="entry name" value="WH-like_DNA-bd_sf"/>
</dbReference>
<dbReference type="PROSITE" id="PS50043">
    <property type="entry name" value="HTH_LUXR_2"/>
    <property type="match status" value="1"/>
</dbReference>
<dbReference type="PANTHER" id="PTHR43214:SF43">
    <property type="entry name" value="TWO-COMPONENT RESPONSE REGULATOR"/>
    <property type="match status" value="1"/>
</dbReference>
<accession>A0A2U8W4T4</accession>
<dbReference type="Pfam" id="PF00196">
    <property type="entry name" value="GerE"/>
    <property type="match status" value="1"/>
</dbReference>
<dbReference type="InterPro" id="IPR058245">
    <property type="entry name" value="NreC/VraR/RcsB-like_REC"/>
</dbReference>
<dbReference type="OrthoDB" id="9814495at2"/>
<keyword evidence="2 6" id="KW-0238">DNA-binding</keyword>
<dbReference type="InterPro" id="IPR016032">
    <property type="entry name" value="Sig_transdc_resp-reg_C-effctor"/>
</dbReference>
<dbReference type="InterPro" id="IPR001789">
    <property type="entry name" value="Sig_transdc_resp-reg_receiver"/>
</dbReference>
<evidence type="ECO:0000313" key="6">
    <source>
        <dbReference type="EMBL" id="AWN40520.1"/>
    </source>
</evidence>
<dbReference type="EMBL" id="CP029550">
    <property type="protein sequence ID" value="AWN40520.1"/>
    <property type="molecule type" value="Genomic_DNA"/>
</dbReference>
<reference evidence="7" key="1">
    <citation type="submission" date="2018-05" db="EMBL/GenBank/DDBJ databases">
        <title>Complete Genome Sequence of Methylobacterium sp. 17SD2-17.</title>
        <authorList>
            <person name="Srinivasan S."/>
        </authorList>
    </citation>
    <scope>NUCLEOTIDE SEQUENCE [LARGE SCALE GENOMIC DNA]</scope>
    <source>
        <strain evidence="7">17SD2-17</strain>
    </source>
</reference>
<dbReference type="AlphaFoldDB" id="A0A2U8W4T4"/>
<dbReference type="GO" id="GO:0000160">
    <property type="term" value="P:phosphorelay signal transduction system"/>
    <property type="evidence" value="ECO:0007669"/>
    <property type="project" value="InterPro"/>
</dbReference>
<dbReference type="PROSITE" id="PS50110">
    <property type="entry name" value="RESPONSE_REGULATORY"/>
    <property type="match status" value="1"/>
</dbReference>
<dbReference type="GO" id="GO:0003677">
    <property type="term" value="F:DNA binding"/>
    <property type="evidence" value="ECO:0007669"/>
    <property type="project" value="UniProtKB-KW"/>
</dbReference>
<organism evidence="6 7">
    <name type="scientific">Methylobacterium durans</name>
    <dbReference type="NCBI Taxonomy" id="2202825"/>
    <lineage>
        <taxon>Bacteria</taxon>
        <taxon>Pseudomonadati</taxon>
        <taxon>Pseudomonadota</taxon>
        <taxon>Alphaproteobacteria</taxon>
        <taxon>Hyphomicrobiales</taxon>
        <taxon>Methylobacteriaceae</taxon>
        <taxon>Methylobacterium</taxon>
    </lineage>
</organism>
<dbReference type="KEGG" id="mets:DK389_08245"/>
<sequence length="221" mass="24129">MTGVLIVDDHPIVLQGFRRMVEDAGVEMIFEAGDPVSGYRLFHRIRPQVSVVDLAFRGSGLAGLSLIRRMRALEPRARILALSLNRDPVIVARTLQVGATGYALKDMPADAFVEAFKAVSEGRNYLPHAIAQDIALLHAAPCQPPAAELTAREIQILILLGEGKTYQGIADILTIGYRSVVNACAALRGKFRVSTQADLVRISLDYRHDRPVRRSVGLHGA</sequence>
<name>A0A2U8W4T4_9HYPH</name>
<evidence type="ECO:0000259" key="4">
    <source>
        <dbReference type="PROSITE" id="PS50043"/>
    </source>
</evidence>
<feature type="domain" description="Response regulatory" evidence="5">
    <location>
        <begin position="3"/>
        <end position="120"/>
    </location>
</feature>
<evidence type="ECO:0000259" key="5">
    <source>
        <dbReference type="PROSITE" id="PS50110"/>
    </source>
</evidence>
<dbReference type="SMART" id="SM00421">
    <property type="entry name" value="HTH_LUXR"/>
    <property type="match status" value="1"/>
</dbReference>
<dbReference type="Proteomes" id="UP000245926">
    <property type="component" value="Chromosome"/>
</dbReference>
<keyword evidence="1 3" id="KW-0597">Phosphoprotein</keyword>
<dbReference type="SUPFAM" id="SSF46894">
    <property type="entry name" value="C-terminal effector domain of the bipartite response regulators"/>
    <property type="match status" value="1"/>
</dbReference>
<dbReference type="GO" id="GO:0006355">
    <property type="term" value="P:regulation of DNA-templated transcription"/>
    <property type="evidence" value="ECO:0007669"/>
    <property type="project" value="InterPro"/>
</dbReference>
<evidence type="ECO:0000313" key="7">
    <source>
        <dbReference type="Proteomes" id="UP000245926"/>
    </source>
</evidence>
<dbReference type="SMART" id="SM00448">
    <property type="entry name" value="REC"/>
    <property type="match status" value="1"/>
</dbReference>
<keyword evidence="7" id="KW-1185">Reference proteome</keyword>
<evidence type="ECO:0000256" key="2">
    <source>
        <dbReference type="ARBA" id="ARBA00023125"/>
    </source>
</evidence>
<dbReference type="InterPro" id="IPR039420">
    <property type="entry name" value="WalR-like"/>
</dbReference>
<gene>
    <name evidence="6" type="ORF">DK389_08245</name>
</gene>
<dbReference type="Gene3D" id="3.40.50.2300">
    <property type="match status" value="1"/>
</dbReference>
<evidence type="ECO:0000256" key="1">
    <source>
        <dbReference type="ARBA" id="ARBA00022553"/>
    </source>
</evidence>
<dbReference type="PANTHER" id="PTHR43214">
    <property type="entry name" value="TWO-COMPONENT RESPONSE REGULATOR"/>
    <property type="match status" value="1"/>
</dbReference>